<evidence type="ECO:0000256" key="1">
    <source>
        <dbReference type="ARBA" id="ARBA00022448"/>
    </source>
</evidence>
<dbReference type="NCBIfam" id="TIGR04057">
    <property type="entry name" value="SusC_RagA_signa"/>
    <property type="match status" value="1"/>
</dbReference>
<dbReference type="InterPro" id="IPR023997">
    <property type="entry name" value="TonB-dep_OMP_SusC/RagA_CS"/>
</dbReference>
<dbReference type="InterPro" id="IPR012910">
    <property type="entry name" value="Plug_dom"/>
</dbReference>
<evidence type="ECO:0000259" key="6">
    <source>
        <dbReference type="SMART" id="SM00965"/>
    </source>
</evidence>
<keyword evidence="4" id="KW-1134">Transmembrane beta strand</keyword>
<dbReference type="Pfam" id="PF07715">
    <property type="entry name" value="Plug"/>
    <property type="match status" value="1"/>
</dbReference>
<dbReference type="SMART" id="SM00965">
    <property type="entry name" value="STN"/>
    <property type="match status" value="1"/>
</dbReference>
<name>A0A4Q1D139_9BACT</name>
<dbReference type="AlphaFoldDB" id="A0A4Q1D139"/>
<dbReference type="PROSITE" id="PS52016">
    <property type="entry name" value="TONB_DEPENDENT_REC_3"/>
    <property type="match status" value="1"/>
</dbReference>
<keyword evidence="1 4" id="KW-0813">Transport</keyword>
<protein>
    <submittedName>
        <fullName evidence="7">SusC/RagA family TonB-linked outer membrane protein</fullName>
    </submittedName>
</protein>
<dbReference type="Gene3D" id="2.170.130.10">
    <property type="entry name" value="TonB-dependent receptor, plug domain"/>
    <property type="match status" value="1"/>
</dbReference>
<dbReference type="InterPro" id="IPR037066">
    <property type="entry name" value="Plug_dom_sf"/>
</dbReference>
<accession>A0A4Q1D139</accession>
<dbReference type="RefSeq" id="WP_129005700.1">
    <property type="nucleotide sequence ID" value="NZ_SDHZ01000004.1"/>
</dbReference>
<organism evidence="7 8">
    <name type="scientific">Filimonas effusa</name>
    <dbReference type="NCBI Taxonomy" id="2508721"/>
    <lineage>
        <taxon>Bacteria</taxon>
        <taxon>Pseudomonadati</taxon>
        <taxon>Bacteroidota</taxon>
        <taxon>Chitinophagia</taxon>
        <taxon>Chitinophagales</taxon>
        <taxon>Chitinophagaceae</taxon>
        <taxon>Filimonas</taxon>
    </lineage>
</organism>
<keyword evidence="5" id="KW-0732">Signal</keyword>
<evidence type="ECO:0000256" key="5">
    <source>
        <dbReference type="SAM" id="SignalP"/>
    </source>
</evidence>
<dbReference type="NCBIfam" id="TIGR04056">
    <property type="entry name" value="OMP_RagA_SusC"/>
    <property type="match status" value="1"/>
</dbReference>
<dbReference type="InterPro" id="IPR008969">
    <property type="entry name" value="CarboxyPept-like_regulatory"/>
</dbReference>
<gene>
    <name evidence="7" type="ORF">ESB13_21195</name>
</gene>
<feature type="chain" id="PRO_5020396610" evidence="5">
    <location>
        <begin position="22"/>
        <end position="1115"/>
    </location>
</feature>
<feature type="domain" description="Secretin/TonB short N-terminal" evidence="6">
    <location>
        <begin position="60"/>
        <end position="111"/>
    </location>
</feature>
<keyword evidence="2 4" id="KW-0472">Membrane</keyword>
<dbReference type="SUPFAM" id="SSF56935">
    <property type="entry name" value="Porins"/>
    <property type="match status" value="1"/>
</dbReference>
<keyword evidence="8" id="KW-1185">Reference proteome</keyword>
<comment type="caution">
    <text evidence="7">The sequence shown here is derived from an EMBL/GenBank/DDBJ whole genome shotgun (WGS) entry which is preliminary data.</text>
</comment>
<keyword evidence="3 4" id="KW-0998">Cell outer membrane</keyword>
<dbReference type="InterPro" id="IPR023996">
    <property type="entry name" value="TonB-dep_OMP_SusC/RagA"/>
</dbReference>
<comment type="similarity">
    <text evidence="4">Belongs to the TonB-dependent receptor family.</text>
</comment>
<dbReference type="Pfam" id="PF13715">
    <property type="entry name" value="CarbopepD_reg_2"/>
    <property type="match status" value="1"/>
</dbReference>
<keyword evidence="4" id="KW-0812">Transmembrane</keyword>
<dbReference type="SUPFAM" id="SSF49464">
    <property type="entry name" value="Carboxypeptidase regulatory domain-like"/>
    <property type="match status" value="1"/>
</dbReference>
<evidence type="ECO:0000313" key="8">
    <source>
        <dbReference type="Proteomes" id="UP000290545"/>
    </source>
</evidence>
<dbReference type="InterPro" id="IPR039426">
    <property type="entry name" value="TonB-dep_rcpt-like"/>
</dbReference>
<dbReference type="InterPro" id="IPR011662">
    <property type="entry name" value="Secretin/TonB_short_N"/>
</dbReference>
<evidence type="ECO:0000256" key="3">
    <source>
        <dbReference type="ARBA" id="ARBA00023237"/>
    </source>
</evidence>
<reference evidence="7 8" key="1">
    <citation type="submission" date="2019-01" db="EMBL/GenBank/DDBJ databases">
        <title>Filimonas sp. strain TTM-71.</title>
        <authorList>
            <person name="Chen W.-M."/>
        </authorList>
    </citation>
    <scope>NUCLEOTIDE SEQUENCE [LARGE SCALE GENOMIC DNA]</scope>
    <source>
        <strain evidence="7 8">TTM-71</strain>
    </source>
</reference>
<dbReference type="EMBL" id="SDHZ01000004">
    <property type="protein sequence ID" value="RXK81449.1"/>
    <property type="molecule type" value="Genomic_DNA"/>
</dbReference>
<dbReference type="Proteomes" id="UP000290545">
    <property type="component" value="Unassembled WGS sequence"/>
</dbReference>
<sequence>MNLTKVFTRKMLMMMRMTAWALLLATMHVSAKGLSQKVSLSAKQSSLEHLFKEIKKQTGYLFLYDKEVIGQSKPVNISVHDLSLQQTLELVFKDQPLAYTIMEKNILVKTKPAAPADIAEWNTPPPQVSVDGLVIDSKTAEPVVGADVQIKNTKKGVTTNASGEFAIRVETGTVLKISFVGYDAQEYTVKNNARITIRLVPSVNAMEDMVLTGVYTRRKESFTGAATTFTGDQLKQVSNQNILQALKVMDPAFVQLENTAMGSNPNGLPDIQIRGASSLPDLTGEYNSNPNMPLFILDGFETTLTRIYDLDINRVSSITILKDAAAKAIYGSRAANGVVVVETKRPQAGKLRLTYNADLNINAPDLNSYNLTNASEKLQAELDAGMYTTTYQPETQLLLEQYNEHVKALARGVNTYWLSKPLRVGTGQKHAIALEGGDTYMRYGVDLAYNNIAGVMKGSGRSTTSGTVTLSYRINKLLFRNLLTVNFNKADDSPYGTFSEYARLNPYFEPTDANGNMKKILGTYNPAGQAADEIYTNPLYNATLGTKNFSKYTEIVNNFYAEYTVSAALKLIGRFGFSQKEDVREDFYPANHTRFITWTGDAFFRRGSYTITNGTTRYFKPDLTLNYTKQFGKSMVLLNAGWNMMQNSFSTYGMTAQGFMNDRVDYISFARQYQENGRPTGSENTTREVGMLASMNYSYDNRYLMDLTVRRNGSSVFGSDNRWGNFWSAGLGWNLHNEAPLRGNSVVNLLKLRGSIGYTGNQSFNPYQAMATYNYYTDIFYDNVVSAKLMALANNNLKWQQTRDINMGIDAQLFKRVNLRFDYYVSQSDKLLVDLSLPTSTGFSSYRQNVGVMQNKGFDATINYRIYNNPRKEAFVNVFGTVAQNKNKIVRLNNALDTYNNKQDTTSTTKPRTRYKEGQSTTVIWAVPSLGIDPITGREVYRKKDGGTTYTWNGDDQQVMGDATPDFNGSFGINAQYGGFSINCAFTYRFGGQYYNQTLVDKVENANIRYNVDSRVFSDTWKQPGDNTFYKKIGATPTTTYATSRFVENLNEWQLTSLNVAYDFRNHAFLKKVGMQGLRLTLYTIDVARMSTVRAERGTDYPFARTFSFSVRASF</sequence>
<comment type="subcellular location">
    <subcellularLocation>
        <location evidence="4">Cell outer membrane</location>
        <topology evidence="4">Multi-pass membrane protein</topology>
    </subcellularLocation>
</comment>
<evidence type="ECO:0000313" key="7">
    <source>
        <dbReference type="EMBL" id="RXK81449.1"/>
    </source>
</evidence>
<evidence type="ECO:0000256" key="2">
    <source>
        <dbReference type="ARBA" id="ARBA00023136"/>
    </source>
</evidence>
<feature type="signal peptide" evidence="5">
    <location>
        <begin position="1"/>
        <end position="21"/>
    </location>
</feature>
<dbReference type="Gene3D" id="2.60.40.1120">
    <property type="entry name" value="Carboxypeptidase-like, regulatory domain"/>
    <property type="match status" value="1"/>
</dbReference>
<proteinExistence type="inferred from homology"/>
<dbReference type="OrthoDB" id="1094723at2"/>
<evidence type="ECO:0000256" key="4">
    <source>
        <dbReference type="PROSITE-ProRule" id="PRU01360"/>
    </source>
</evidence>
<dbReference type="GO" id="GO:0009279">
    <property type="term" value="C:cell outer membrane"/>
    <property type="evidence" value="ECO:0007669"/>
    <property type="project" value="UniProtKB-SubCell"/>
</dbReference>